<evidence type="ECO:0000256" key="4">
    <source>
        <dbReference type="ARBA" id="ARBA00022827"/>
    </source>
</evidence>
<dbReference type="PRINTS" id="PR00411">
    <property type="entry name" value="PNDRDTASEI"/>
</dbReference>
<organism evidence="7 8">
    <name type="scientific">Blastococcus deserti</name>
    <dbReference type="NCBI Taxonomy" id="2259033"/>
    <lineage>
        <taxon>Bacteria</taxon>
        <taxon>Bacillati</taxon>
        <taxon>Actinomycetota</taxon>
        <taxon>Actinomycetes</taxon>
        <taxon>Geodermatophilales</taxon>
        <taxon>Geodermatophilaceae</taxon>
        <taxon>Blastococcus</taxon>
    </lineage>
</organism>
<dbReference type="InterPro" id="IPR004099">
    <property type="entry name" value="Pyr_nucl-diS_OxRdtase_dimer"/>
</dbReference>
<evidence type="ECO:0000256" key="1">
    <source>
        <dbReference type="ARBA" id="ARBA00001974"/>
    </source>
</evidence>
<dbReference type="InterPro" id="IPR036188">
    <property type="entry name" value="FAD/NAD-bd_sf"/>
</dbReference>
<dbReference type="Gene3D" id="3.30.390.30">
    <property type="match status" value="1"/>
</dbReference>
<accession>A0ABW4XDE0</accession>
<dbReference type="EC" id="1.-.-.-" evidence="7"/>
<keyword evidence="8" id="KW-1185">Reference proteome</keyword>
<feature type="domain" description="FAD/NAD(P)-binding" evidence="6">
    <location>
        <begin position="12"/>
        <end position="325"/>
    </location>
</feature>
<dbReference type="EMBL" id="JBHUHP010000016">
    <property type="protein sequence ID" value="MFD2093177.1"/>
    <property type="molecule type" value="Genomic_DNA"/>
</dbReference>
<protein>
    <submittedName>
        <fullName evidence="7">Dihydrolipoyl dehydrogenase family protein</fullName>
        <ecNumber evidence="7">1.-.-.-</ecNumber>
    </submittedName>
</protein>
<keyword evidence="3" id="KW-0285">Flavoprotein</keyword>
<dbReference type="PIRSF" id="PIRSF000350">
    <property type="entry name" value="Mercury_reductase_MerA"/>
    <property type="match status" value="1"/>
</dbReference>
<feature type="domain" description="Pyridine nucleotide-disulphide oxidoreductase dimerisation" evidence="5">
    <location>
        <begin position="352"/>
        <end position="460"/>
    </location>
</feature>
<dbReference type="PRINTS" id="PR00368">
    <property type="entry name" value="FADPNR"/>
</dbReference>
<dbReference type="InterPro" id="IPR023753">
    <property type="entry name" value="FAD/NAD-binding_dom"/>
</dbReference>
<dbReference type="SUPFAM" id="SSF55424">
    <property type="entry name" value="FAD/NAD-linked reductases, dimerisation (C-terminal) domain"/>
    <property type="match status" value="1"/>
</dbReference>
<evidence type="ECO:0000256" key="2">
    <source>
        <dbReference type="ARBA" id="ARBA00007532"/>
    </source>
</evidence>
<evidence type="ECO:0000259" key="6">
    <source>
        <dbReference type="Pfam" id="PF07992"/>
    </source>
</evidence>
<dbReference type="GO" id="GO:0016491">
    <property type="term" value="F:oxidoreductase activity"/>
    <property type="evidence" value="ECO:0007669"/>
    <property type="project" value="UniProtKB-KW"/>
</dbReference>
<dbReference type="Pfam" id="PF07992">
    <property type="entry name" value="Pyr_redox_2"/>
    <property type="match status" value="1"/>
</dbReference>
<dbReference type="InterPro" id="IPR001100">
    <property type="entry name" value="Pyr_nuc-diS_OxRdtase"/>
</dbReference>
<proteinExistence type="inferred from homology"/>
<dbReference type="Pfam" id="PF02852">
    <property type="entry name" value="Pyr_redox_dim"/>
    <property type="match status" value="1"/>
</dbReference>
<dbReference type="Gene3D" id="3.50.50.60">
    <property type="entry name" value="FAD/NAD(P)-binding domain"/>
    <property type="match status" value="2"/>
</dbReference>
<reference evidence="8" key="1">
    <citation type="journal article" date="2019" name="Int. J. Syst. Evol. Microbiol.">
        <title>The Global Catalogue of Microorganisms (GCM) 10K type strain sequencing project: providing services to taxonomists for standard genome sequencing and annotation.</title>
        <authorList>
            <consortium name="The Broad Institute Genomics Platform"/>
            <consortium name="The Broad Institute Genome Sequencing Center for Infectious Disease"/>
            <person name="Wu L."/>
            <person name="Ma J."/>
        </authorList>
    </citation>
    <scope>NUCLEOTIDE SEQUENCE [LARGE SCALE GENOMIC DNA]</scope>
    <source>
        <strain evidence="8">JCM 3338</strain>
    </source>
</reference>
<comment type="caution">
    <text evidence="7">The sequence shown here is derived from an EMBL/GenBank/DDBJ whole genome shotgun (WGS) entry which is preliminary data.</text>
</comment>
<gene>
    <name evidence="7" type="ORF">ACFSHS_16550</name>
</gene>
<dbReference type="Proteomes" id="UP001597402">
    <property type="component" value="Unassembled WGS sequence"/>
</dbReference>
<dbReference type="RefSeq" id="WP_376878455.1">
    <property type="nucleotide sequence ID" value="NZ_JBHUHP010000016.1"/>
</dbReference>
<sequence length="466" mass="48130">MSQFRPAALEADVVVIGGGPAGEVLAGRCAGRGLDTVLVEAELIGGECSYWGCIPSKTLLRPGDVLAAAARVPGAAAAVTGPVDVSAALARRDYMTSHWTDDGQERWLADHGVRLLRGTGRLAGTRRVRVDGGPQLVARRAVVLATGSEAVLPPVPGLADVRPWDNRAATAAKEVPGRLLVLGGGAVGLELAQAFFRLGAADVTVVEAGSRLLPHEEPFAGEEVLAAFEREGIAVHVDTRLAAIGRDGTDGPVHATLSNGQEIIADEVLVAAGRRPRTDDLGLGTVGLRPGRPVKVDDRLRAIGVPGAWLFAVGDCTGLAPLTHMGKYQARIAADVITGRDVRDRASRDAVTRVTFTDPQVCAVGLTAAEALQRGIAVRVIDVGTGDVPGSYVLGDGLQGTTRFVVEEASGVLVGATITGSGVQELLHSAAVVVAAHLSLSELRHAVPAFPTVAEVWLHALEAAGL</sequence>
<keyword evidence="7" id="KW-0560">Oxidoreductase</keyword>
<keyword evidence="4" id="KW-0274">FAD</keyword>
<evidence type="ECO:0000313" key="8">
    <source>
        <dbReference type="Proteomes" id="UP001597402"/>
    </source>
</evidence>
<dbReference type="SUPFAM" id="SSF51905">
    <property type="entry name" value="FAD/NAD(P)-binding domain"/>
    <property type="match status" value="1"/>
</dbReference>
<dbReference type="InterPro" id="IPR016156">
    <property type="entry name" value="FAD/NAD-linked_Rdtase_dimer_sf"/>
</dbReference>
<name>A0ABW4XDE0_9ACTN</name>
<comment type="cofactor">
    <cofactor evidence="1">
        <name>FAD</name>
        <dbReference type="ChEBI" id="CHEBI:57692"/>
    </cofactor>
</comment>
<comment type="similarity">
    <text evidence="2">Belongs to the class-I pyridine nucleotide-disulfide oxidoreductase family.</text>
</comment>
<evidence type="ECO:0000313" key="7">
    <source>
        <dbReference type="EMBL" id="MFD2093177.1"/>
    </source>
</evidence>
<dbReference type="PANTHER" id="PTHR43014">
    <property type="entry name" value="MERCURIC REDUCTASE"/>
    <property type="match status" value="1"/>
</dbReference>
<dbReference type="PANTHER" id="PTHR43014:SF2">
    <property type="entry name" value="MERCURIC REDUCTASE"/>
    <property type="match status" value="1"/>
</dbReference>
<evidence type="ECO:0000256" key="3">
    <source>
        <dbReference type="ARBA" id="ARBA00022630"/>
    </source>
</evidence>
<evidence type="ECO:0000259" key="5">
    <source>
        <dbReference type="Pfam" id="PF02852"/>
    </source>
</evidence>